<organism evidence="1 2">
    <name type="scientific">Clathrospora elynae</name>
    <dbReference type="NCBI Taxonomy" id="706981"/>
    <lineage>
        <taxon>Eukaryota</taxon>
        <taxon>Fungi</taxon>
        <taxon>Dikarya</taxon>
        <taxon>Ascomycota</taxon>
        <taxon>Pezizomycotina</taxon>
        <taxon>Dothideomycetes</taxon>
        <taxon>Pleosporomycetidae</taxon>
        <taxon>Pleosporales</taxon>
        <taxon>Diademaceae</taxon>
        <taxon>Clathrospora</taxon>
    </lineage>
</organism>
<dbReference type="OrthoDB" id="3787432at2759"/>
<name>A0A6A5SSP9_9PLEO</name>
<evidence type="ECO:0000313" key="1">
    <source>
        <dbReference type="EMBL" id="KAF1941626.1"/>
    </source>
</evidence>
<evidence type="ECO:0000313" key="2">
    <source>
        <dbReference type="Proteomes" id="UP000800038"/>
    </source>
</evidence>
<accession>A0A6A5SSP9</accession>
<dbReference type="AlphaFoldDB" id="A0A6A5SSP9"/>
<gene>
    <name evidence="1" type="ORF">EJ02DRAFT_295549</name>
</gene>
<proteinExistence type="predicted"/>
<feature type="non-terminal residue" evidence="1">
    <location>
        <position position="99"/>
    </location>
</feature>
<reference evidence="1" key="1">
    <citation type="journal article" date="2020" name="Stud. Mycol.">
        <title>101 Dothideomycetes genomes: a test case for predicting lifestyles and emergence of pathogens.</title>
        <authorList>
            <person name="Haridas S."/>
            <person name="Albert R."/>
            <person name="Binder M."/>
            <person name="Bloem J."/>
            <person name="Labutti K."/>
            <person name="Salamov A."/>
            <person name="Andreopoulos B."/>
            <person name="Baker S."/>
            <person name="Barry K."/>
            <person name="Bills G."/>
            <person name="Bluhm B."/>
            <person name="Cannon C."/>
            <person name="Castanera R."/>
            <person name="Culley D."/>
            <person name="Daum C."/>
            <person name="Ezra D."/>
            <person name="Gonzalez J."/>
            <person name="Henrissat B."/>
            <person name="Kuo A."/>
            <person name="Liang C."/>
            <person name="Lipzen A."/>
            <person name="Lutzoni F."/>
            <person name="Magnuson J."/>
            <person name="Mondo S."/>
            <person name="Nolan M."/>
            <person name="Ohm R."/>
            <person name="Pangilinan J."/>
            <person name="Park H.-J."/>
            <person name="Ramirez L."/>
            <person name="Alfaro M."/>
            <person name="Sun H."/>
            <person name="Tritt A."/>
            <person name="Yoshinaga Y."/>
            <person name="Zwiers L.-H."/>
            <person name="Turgeon B."/>
            <person name="Goodwin S."/>
            <person name="Spatafora J."/>
            <person name="Crous P."/>
            <person name="Grigoriev I."/>
        </authorList>
    </citation>
    <scope>NUCLEOTIDE SEQUENCE</scope>
    <source>
        <strain evidence="1">CBS 161.51</strain>
    </source>
</reference>
<keyword evidence="2" id="KW-1185">Reference proteome</keyword>
<sequence length="99" mass="10896">FEVDFGRVYLNSKRLVASCLGYKVRHKSMLKGGRCHQNCELNNTKVVSGIRHIQDHIIKLHQIDPNTGLLPETPSQPQFSSPFAAAKAAGTTTVISHSP</sequence>
<feature type="non-terminal residue" evidence="1">
    <location>
        <position position="1"/>
    </location>
</feature>
<dbReference type="Proteomes" id="UP000800038">
    <property type="component" value="Unassembled WGS sequence"/>
</dbReference>
<protein>
    <submittedName>
        <fullName evidence="1">Uncharacterized protein</fullName>
    </submittedName>
</protein>
<dbReference type="EMBL" id="ML976045">
    <property type="protein sequence ID" value="KAF1941626.1"/>
    <property type="molecule type" value="Genomic_DNA"/>
</dbReference>